<dbReference type="Bgee" id="ENSCPOG00000009388">
    <property type="expression patterns" value="Expressed in frontal cortex and 2 other cell types or tissues"/>
</dbReference>
<dbReference type="SUPFAM" id="SSF63712">
    <property type="entry name" value="Nicotinic receptor ligand binding domain-like"/>
    <property type="match status" value="1"/>
</dbReference>
<evidence type="ECO:0000256" key="6">
    <source>
        <dbReference type="ARBA" id="ARBA00023018"/>
    </source>
</evidence>
<feature type="domain" description="Neurotransmitter-gated ion-channel ligand-binding" evidence="20">
    <location>
        <begin position="92"/>
        <end position="277"/>
    </location>
</feature>
<evidence type="ECO:0000256" key="1">
    <source>
        <dbReference type="ARBA" id="ARBA00022448"/>
    </source>
</evidence>
<keyword evidence="15" id="KW-1071">Ligand-gated ion channel</keyword>
<evidence type="ECO:0000256" key="9">
    <source>
        <dbReference type="ARBA" id="ARBA00023157"/>
    </source>
</evidence>
<dbReference type="EMBL" id="AAKN02028201">
    <property type="status" value="NOT_ANNOTATED_CDS"/>
    <property type="molecule type" value="Genomic_DNA"/>
</dbReference>
<dbReference type="EMBL" id="AAKN02028198">
    <property type="status" value="NOT_ANNOTATED_CDS"/>
    <property type="molecule type" value="Genomic_DNA"/>
</dbReference>
<evidence type="ECO:0000256" key="13">
    <source>
        <dbReference type="ARBA" id="ARBA00023214"/>
    </source>
</evidence>
<feature type="transmembrane region" description="Helical" evidence="18">
    <location>
        <begin position="546"/>
        <end position="565"/>
    </location>
</feature>
<dbReference type="HOGENOM" id="CLU_010920_2_2_1"/>
<dbReference type="OMA" id="FFCLTTC"/>
<evidence type="ECO:0000313" key="22">
    <source>
        <dbReference type="Ensembl" id="ENSCPOP00000008429.3"/>
    </source>
</evidence>
<dbReference type="VEuPathDB" id="HostDB:ENSCPOG00000009388"/>
<dbReference type="InterPro" id="IPR018000">
    <property type="entry name" value="Neurotransmitter_ion_chnl_CS"/>
</dbReference>
<keyword evidence="8 18" id="KW-0472">Membrane</keyword>
<dbReference type="Pfam" id="PF02932">
    <property type="entry name" value="Neur_chan_memb"/>
    <property type="match status" value="1"/>
</dbReference>
<evidence type="ECO:0000256" key="3">
    <source>
        <dbReference type="ARBA" id="ARBA00022692"/>
    </source>
</evidence>
<dbReference type="PROSITE" id="PS00236">
    <property type="entry name" value="NEUROTR_ION_CHANNEL"/>
    <property type="match status" value="1"/>
</dbReference>
<dbReference type="InterPro" id="IPR047024">
    <property type="entry name" value="Gabra-1-6_TM"/>
</dbReference>
<evidence type="ECO:0000256" key="10">
    <source>
        <dbReference type="ARBA" id="ARBA00023170"/>
    </source>
</evidence>
<sequence>WFCQEGIALCSGQFALLRSCAAAGDLNESPGQNEKEEKLCPENFTRILDSLLDGYDNRLRPGFGGRTASKAQVCKIVILFSYLFPSFLLGPVTEVKTDIYVTSFGPVSDVEMEYTMDVFFRQTWIDKRLKYDGPIEILRLNNMMVTKVWTPDTFFRNGKKSVSHNMTAPNKLFRIMRNGTILYTMRLTISAECPMRLVDFPMDGHACPLKFGSYAYPKSEMIYTWTKGPEKSVEVPKESSSLVQYDLIGQTVSSETIKSITGEYIVMTVHFHLRRKMGYFMIQTYIPCIMTVILSQVSFWINKESVPARTVFGITTVLTMTTLSISARHSLPKVSYATAMDWFIAVCFAFVFSALIEFAAVNYFTNIQMQKAKKKTSKSVPEIPAPPVPSEKQPEAPLQNTNTNLNMRKRTNALVHSESDVGSKTEMGNHLNKSATGVQESSEVTPKSYLASSPNPFSRANAAETISAARGLQSLPSSTPSRTGFVSRQVAAESTASRRVFGSRLARVKTTVNTTGAPGKLSAATPPPAPPPSGSGTSKIDQYARILFPVTFGAFNMVYWVVYLSKDTMEKSESLM</sequence>
<evidence type="ECO:0000256" key="4">
    <source>
        <dbReference type="ARBA" id="ARBA00022729"/>
    </source>
</evidence>
<dbReference type="SUPFAM" id="SSF90112">
    <property type="entry name" value="Neurotransmitter-gated ion-channel transmembrane pore"/>
    <property type="match status" value="1"/>
</dbReference>
<evidence type="ECO:0000256" key="14">
    <source>
        <dbReference type="ARBA" id="ARBA00023257"/>
    </source>
</evidence>
<dbReference type="PRINTS" id="PR01617">
    <property type="entry name" value="GABAARALPHA4"/>
</dbReference>
<dbReference type="AlphaFoldDB" id="H0VEI4"/>
<dbReference type="GO" id="GO:0007417">
    <property type="term" value="P:central nervous system development"/>
    <property type="evidence" value="ECO:0007669"/>
    <property type="project" value="Ensembl"/>
</dbReference>
<keyword evidence="13" id="KW-0868">Chloride</keyword>
<keyword evidence="10" id="KW-0675">Receptor</keyword>
<dbReference type="GO" id="GO:0007214">
    <property type="term" value="P:gamma-aminobutyric acid signaling pathway"/>
    <property type="evidence" value="ECO:0007669"/>
    <property type="project" value="Ensembl"/>
</dbReference>
<keyword evidence="6" id="KW-0770">Synapse</keyword>
<evidence type="ECO:0000256" key="19">
    <source>
        <dbReference type="SAM" id="MobiDB-lite"/>
    </source>
</evidence>
<dbReference type="GO" id="GO:1902711">
    <property type="term" value="C:GABA-A receptor complex"/>
    <property type="evidence" value="ECO:0007669"/>
    <property type="project" value="Ensembl"/>
</dbReference>
<evidence type="ECO:0000256" key="2">
    <source>
        <dbReference type="ARBA" id="ARBA00022475"/>
    </source>
</evidence>
<dbReference type="FunFam" id="2.70.170.10:FF:000001">
    <property type="entry name" value="Gamma-aminobutyric acid A receptor subunit alpha-2"/>
    <property type="match status" value="1"/>
</dbReference>
<dbReference type="InterPro" id="IPR036719">
    <property type="entry name" value="Neuro-gated_channel_TM_sf"/>
</dbReference>
<keyword evidence="4" id="KW-0732">Signal</keyword>
<keyword evidence="5 18" id="KW-1133">Transmembrane helix</keyword>
<evidence type="ECO:0000256" key="17">
    <source>
        <dbReference type="ARBA" id="ARBA00034104"/>
    </source>
</evidence>
<dbReference type="GO" id="GO:0004890">
    <property type="term" value="F:GABA-A receptor activity"/>
    <property type="evidence" value="ECO:0007669"/>
    <property type="project" value="InterPro"/>
</dbReference>
<dbReference type="Pfam" id="PF02931">
    <property type="entry name" value="Neur_chan_LBD"/>
    <property type="match status" value="1"/>
</dbReference>
<reference evidence="23" key="1">
    <citation type="journal article" date="2011" name="Nature">
        <title>A high-resolution map of human evolutionary constraint using 29 mammals.</title>
        <authorList>
            <person name="Lindblad-Toh K."/>
            <person name="Garber M."/>
            <person name="Zuk O."/>
            <person name="Lin M.F."/>
            <person name="Parker B.J."/>
            <person name="Washietl S."/>
            <person name="Kheradpour P."/>
            <person name="Ernst J."/>
            <person name="Jordan G."/>
            <person name="Mauceli E."/>
            <person name="Ward L.D."/>
            <person name="Lowe C.B."/>
            <person name="Holloway A.K."/>
            <person name="Clamp M."/>
            <person name="Gnerre S."/>
            <person name="Alfoldi J."/>
            <person name="Beal K."/>
            <person name="Chang J."/>
            <person name="Clawson H."/>
            <person name="Cuff J."/>
            <person name="Di Palma F."/>
            <person name="Fitzgerald S."/>
            <person name="Flicek P."/>
            <person name="Guttman M."/>
            <person name="Hubisz M.J."/>
            <person name="Jaffe D.B."/>
            <person name="Jungreis I."/>
            <person name="Kent W.J."/>
            <person name="Kostka D."/>
            <person name="Lara M."/>
            <person name="Martins A.L."/>
            <person name="Massingham T."/>
            <person name="Moltke I."/>
            <person name="Raney B.J."/>
            <person name="Rasmussen M.D."/>
            <person name="Robinson J."/>
            <person name="Stark A."/>
            <person name="Vilella A.J."/>
            <person name="Wen J."/>
            <person name="Xie X."/>
            <person name="Zody M.C."/>
            <person name="Baldwin J."/>
            <person name="Bloom T."/>
            <person name="Chin C.W."/>
            <person name="Heiman D."/>
            <person name="Nicol R."/>
            <person name="Nusbaum C."/>
            <person name="Young S."/>
            <person name="Wilkinson J."/>
            <person name="Worley K.C."/>
            <person name="Kovar C.L."/>
            <person name="Muzny D.M."/>
            <person name="Gibbs R.A."/>
            <person name="Cree A."/>
            <person name="Dihn H.H."/>
            <person name="Fowler G."/>
            <person name="Jhangiani S."/>
            <person name="Joshi V."/>
            <person name="Lee S."/>
            <person name="Lewis L.R."/>
            <person name="Nazareth L.V."/>
            <person name="Okwuonu G."/>
            <person name="Santibanez J."/>
            <person name="Warren W.C."/>
            <person name="Mardis E.R."/>
            <person name="Weinstock G.M."/>
            <person name="Wilson R.K."/>
            <person name="Delehaunty K."/>
            <person name="Dooling D."/>
            <person name="Fronik C."/>
            <person name="Fulton L."/>
            <person name="Fulton B."/>
            <person name="Graves T."/>
            <person name="Minx P."/>
            <person name="Sodergren E."/>
            <person name="Birney E."/>
            <person name="Margulies E.H."/>
            <person name="Herrero J."/>
            <person name="Green E.D."/>
            <person name="Haussler D."/>
            <person name="Siepel A."/>
            <person name="Goldman N."/>
            <person name="Pollard K.S."/>
            <person name="Pedersen J.S."/>
            <person name="Lander E.S."/>
            <person name="Kellis M."/>
        </authorList>
    </citation>
    <scope>NUCLEOTIDE SEQUENCE [LARGE SCALE GENOMIC DNA]</scope>
    <source>
        <strain evidence="23">2N</strain>
    </source>
</reference>
<dbReference type="EMBL" id="AAKN02028200">
    <property type="status" value="NOT_ANNOTATED_CDS"/>
    <property type="molecule type" value="Genomic_DNA"/>
</dbReference>
<dbReference type="Ensembl" id="ENSCPOT00000009473.3">
    <property type="protein sequence ID" value="ENSCPOP00000008429.3"/>
    <property type="gene ID" value="ENSCPOG00000009388.4"/>
</dbReference>
<dbReference type="GeneTree" id="ENSGT00940000159024"/>
<evidence type="ECO:0000313" key="23">
    <source>
        <dbReference type="Proteomes" id="UP000005447"/>
    </source>
</evidence>
<dbReference type="PRINTS" id="PR01079">
    <property type="entry name" value="GABAARALPHA"/>
</dbReference>
<keyword evidence="7 18" id="KW-0406">Ion transport</keyword>
<dbReference type="InParanoid" id="H0VEI4"/>
<evidence type="ECO:0000256" key="5">
    <source>
        <dbReference type="ARBA" id="ARBA00022989"/>
    </source>
</evidence>
<keyword evidence="1 18" id="KW-0813">Transport</keyword>
<feature type="transmembrane region" description="Helical" evidence="18">
    <location>
        <begin position="277"/>
        <end position="299"/>
    </location>
</feature>
<keyword evidence="11" id="KW-0869">Chloride channel</keyword>
<keyword evidence="3 18" id="KW-0812">Transmembrane</keyword>
<evidence type="ECO:0000256" key="7">
    <source>
        <dbReference type="ARBA" id="ARBA00023065"/>
    </source>
</evidence>
<dbReference type="STRING" id="10141.ENSCPOP00000008429"/>
<dbReference type="InterPro" id="IPR036734">
    <property type="entry name" value="Neur_chan_lig-bd_sf"/>
</dbReference>
<evidence type="ECO:0000259" key="20">
    <source>
        <dbReference type="Pfam" id="PF02931"/>
    </source>
</evidence>
<feature type="compositionally biased region" description="Polar residues" evidence="19">
    <location>
        <begin position="431"/>
        <end position="456"/>
    </location>
</feature>
<dbReference type="InterPro" id="IPR006202">
    <property type="entry name" value="Neur_chan_lig-bd"/>
</dbReference>
<dbReference type="PRINTS" id="PR00253">
    <property type="entry name" value="GABAARECEPTR"/>
</dbReference>
<evidence type="ECO:0000259" key="21">
    <source>
        <dbReference type="Pfam" id="PF02932"/>
    </source>
</evidence>
<proteinExistence type="inferred from homology"/>
<dbReference type="GO" id="GO:0005254">
    <property type="term" value="F:chloride channel activity"/>
    <property type="evidence" value="ECO:0007669"/>
    <property type="project" value="UniProtKB-KW"/>
</dbReference>
<dbReference type="GO" id="GO:0045211">
    <property type="term" value="C:postsynaptic membrane"/>
    <property type="evidence" value="ECO:0007669"/>
    <property type="project" value="UniProtKB-SubCell"/>
</dbReference>
<dbReference type="InterPro" id="IPR006028">
    <property type="entry name" value="GABAA/Glycine_rcpt"/>
</dbReference>
<keyword evidence="16 18" id="KW-0407">Ion channel</keyword>
<dbReference type="InterPro" id="IPR038050">
    <property type="entry name" value="Neuro_actylchol_rec"/>
</dbReference>
<dbReference type="GO" id="GO:0034707">
    <property type="term" value="C:chloride channel complex"/>
    <property type="evidence" value="ECO:0007669"/>
    <property type="project" value="UniProtKB-KW"/>
</dbReference>
<dbReference type="InterPro" id="IPR005434">
    <property type="entry name" value="GABBAa4_rcpt"/>
</dbReference>
<dbReference type="Gene3D" id="1.20.58.390">
    <property type="entry name" value="Neurotransmitter-gated ion-channel transmembrane domain"/>
    <property type="match status" value="1"/>
</dbReference>
<evidence type="ECO:0000256" key="11">
    <source>
        <dbReference type="ARBA" id="ARBA00023173"/>
    </source>
</evidence>
<feature type="region of interest" description="Disordered" evidence="19">
    <location>
        <begin position="375"/>
        <end position="404"/>
    </location>
</feature>
<protein>
    <submittedName>
        <fullName evidence="22">Gamma-aminobutyric acid type A receptor subunit alpha4</fullName>
    </submittedName>
</protein>
<name>H0VEI4_CAVPO</name>
<dbReference type="PANTHER" id="PTHR18945">
    <property type="entry name" value="NEUROTRANSMITTER GATED ION CHANNEL"/>
    <property type="match status" value="1"/>
</dbReference>
<feature type="transmembrane region" description="Helical" evidence="18">
    <location>
        <begin position="342"/>
        <end position="365"/>
    </location>
</feature>
<dbReference type="GO" id="GO:0005230">
    <property type="term" value="F:extracellular ligand-gated monoatomic ion channel activity"/>
    <property type="evidence" value="ECO:0007669"/>
    <property type="project" value="InterPro"/>
</dbReference>
<reference evidence="22" key="2">
    <citation type="submission" date="2025-08" db="UniProtKB">
        <authorList>
            <consortium name="Ensembl"/>
        </authorList>
    </citation>
    <scope>IDENTIFICATION</scope>
    <source>
        <strain evidence="22">2N</strain>
    </source>
</reference>
<dbReference type="FunCoup" id="H0VEI4">
    <property type="interactions" value="443"/>
</dbReference>
<evidence type="ECO:0000256" key="12">
    <source>
        <dbReference type="ARBA" id="ARBA00023180"/>
    </source>
</evidence>
<dbReference type="Proteomes" id="UP000005447">
    <property type="component" value="Unassembled WGS sequence"/>
</dbReference>
<dbReference type="NCBIfam" id="TIGR00860">
    <property type="entry name" value="LIC"/>
    <property type="match status" value="1"/>
</dbReference>
<feature type="region of interest" description="Disordered" evidence="19">
    <location>
        <begin position="512"/>
        <end position="537"/>
    </location>
</feature>
<dbReference type="Gene3D" id="2.70.170.10">
    <property type="entry name" value="Neurotransmitter-gated ion-channel ligand-binding domain"/>
    <property type="match status" value="1"/>
</dbReference>
<comment type="similarity">
    <text evidence="18">Belongs to the ligand-gated ion channel (TC 1.A.9) family.</text>
</comment>
<keyword evidence="9" id="KW-1015">Disulfide bond</keyword>
<accession>H0VEI4</accession>
<keyword evidence="12" id="KW-0325">Glycoprotein</keyword>
<feature type="region of interest" description="Disordered" evidence="19">
    <location>
        <begin position="420"/>
        <end position="456"/>
    </location>
</feature>
<feature type="domain" description="Neurotransmitter-gated ion-channel transmembrane" evidence="21">
    <location>
        <begin position="284"/>
        <end position="560"/>
    </location>
</feature>
<keyword evidence="14" id="KW-0628">Postsynaptic cell membrane</keyword>
<dbReference type="CDD" id="cd19052">
    <property type="entry name" value="LGIC_TM_GABAAR_alpha"/>
    <property type="match status" value="1"/>
</dbReference>
<dbReference type="EMBL" id="AAKN02028202">
    <property type="status" value="NOT_ANNOTATED_CDS"/>
    <property type="molecule type" value="Genomic_DNA"/>
</dbReference>
<evidence type="ECO:0000256" key="18">
    <source>
        <dbReference type="RuleBase" id="RU000687"/>
    </source>
</evidence>
<organism evidence="22 23">
    <name type="scientific">Cavia porcellus</name>
    <name type="common">Guinea pig</name>
    <dbReference type="NCBI Taxonomy" id="10141"/>
    <lineage>
        <taxon>Eukaryota</taxon>
        <taxon>Metazoa</taxon>
        <taxon>Chordata</taxon>
        <taxon>Craniata</taxon>
        <taxon>Vertebrata</taxon>
        <taxon>Euteleostomi</taxon>
        <taxon>Mammalia</taxon>
        <taxon>Eutheria</taxon>
        <taxon>Euarchontoglires</taxon>
        <taxon>Glires</taxon>
        <taxon>Rodentia</taxon>
        <taxon>Hystricomorpha</taxon>
        <taxon>Caviidae</taxon>
        <taxon>Cavia</taxon>
    </lineage>
</organism>
<dbReference type="PRINTS" id="PR00252">
    <property type="entry name" value="NRIONCHANNEL"/>
</dbReference>
<evidence type="ECO:0000256" key="15">
    <source>
        <dbReference type="ARBA" id="ARBA00023286"/>
    </source>
</evidence>
<dbReference type="EMBL" id="AAKN02028199">
    <property type="status" value="NOT_ANNOTATED_CDS"/>
    <property type="molecule type" value="Genomic_DNA"/>
</dbReference>
<dbReference type="eggNOG" id="KOG3642">
    <property type="taxonomic scope" value="Eukaryota"/>
</dbReference>
<reference evidence="22" key="3">
    <citation type="submission" date="2025-09" db="UniProtKB">
        <authorList>
            <consortium name="Ensembl"/>
        </authorList>
    </citation>
    <scope>IDENTIFICATION</scope>
    <source>
        <strain evidence="22">2N</strain>
    </source>
</reference>
<dbReference type="InterPro" id="IPR006029">
    <property type="entry name" value="Neurotrans-gated_channel_TM"/>
</dbReference>
<evidence type="ECO:0000256" key="16">
    <source>
        <dbReference type="ARBA" id="ARBA00023303"/>
    </source>
</evidence>
<dbReference type="InterPro" id="IPR001390">
    <property type="entry name" value="GABAAa_rcpt"/>
</dbReference>
<keyword evidence="23" id="KW-1185">Reference proteome</keyword>
<dbReference type="FunFam" id="1.20.58.390:FF:000002">
    <property type="entry name" value="Putative gamma-aminobutyric acid receptor subunit alpha-5"/>
    <property type="match status" value="1"/>
</dbReference>
<gene>
    <name evidence="22" type="primary">GABRA4</name>
</gene>
<keyword evidence="2" id="KW-1003">Cell membrane</keyword>
<comment type="subcellular location">
    <subcellularLocation>
        <location evidence="17">Postsynaptic cell membrane</location>
        <topology evidence="17">Multi-pass membrane protein</topology>
    </subcellularLocation>
</comment>
<evidence type="ECO:0000256" key="8">
    <source>
        <dbReference type="ARBA" id="ARBA00023136"/>
    </source>
</evidence>
<feature type="transmembrane region" description="Helical" evidence="18">
    <location>
        <begin position="311"/>
        <end position="330"/>
    </location>
</feature>
<dbReference type="InterPro" id="IPR006201">
    <property type="entry name" value="Neur_channel"/>
</dbReference>